<dbReference type="AlphaFoldDB" id="A0A8J6Y8C7"/>
<evidence type="ECO:0000256" key="6">
    <source>
        <dbReference type="ARBA" id="ARBA00023315"/>
    </source>
</evidence>
<evidence type="ECO:0000313" key="8">
    <source>
        <dbReference type="Proteomes" id="UP000598633"/>
    </source>
</evidence>
<comment type="caution">
    <text evidence="7">The sequence shown here is derived from an EMBL/GenBank/DDBJ whole genome shotgun (WGS) entry which is preliminary data.</text>
</comment>
<keyword evidence="4" id="KW-0808">Transferase</keyword>
<dbReference type="EMBL" id="JACXWA010000055">
    <property type="protein sequence ID" value="MBD3870329.1"/>
    <property type="molecule type" value="Genomic_DNA"/>
</dbReference>
<accession>A0A8J6Y8C7</accession>
<dbReference type="Proteomes" id="UP000598633">
    <property type="component" value="Unassembled WGS sequence"/>
</dbReference>
<organism evidence="7 8">
    <name type="scientific">Candidatus Sulfomarinibacter kjeldsenii</name>
    <dbReference type="NCBI Taxonomy" id="2885994"/>
    <lineage>
        <taxon>Bacteria</taxon>
        <taxon>Pseudomonadati</taxon>
        <taxon>Acidobacteriota</taxon>
        <taxon>Thermoanaerobaculia</taxon>
        <taxon>Thermoanaerobaculales</taxon>
        <taxon>Candidatus Sulfomarinibacteraceae</taxon>
        <taxon>Candidatus Sulfomarinibacter</taxon>
    </lineage>
</organism>
<evidence type="ECO:0000256" key="1">
    <source>
        <dbReference type="ARBA" id="ARBA00004533"/>
    </source>
</evidence>
<evidence type="ECO:0008006" key="9">
    <source>
        <dbReference type="Google" id="ProtNLM"/>
    </source>
</evidence>
<dbReference type="Pfam" id="PF03279">
    <property type="entry name" value="Lip_A_acyltrans"/>
    <property type="match status" value="1"/>
</dbReference>
<dbReference type="InterPro" id="IPR004960">
    <property type="entry name" value="LipA_acyltrans"/>
</dbReference>
<keyword evidence="6" id="KW-0012">Acyltransferase</keyword>
<keyword evidence="3" id="KW-0997">Cell inner membrane</keyword>
<protein>
    <recommendedName>
        <fullName evidence="9">Lipid A biosynthesis lauroyl acyltransferase</fullName>
    </recommendedName>
</protein>
<keyword evidence="2" id="KW-1003">Cell membrane</keyword>
<evidence type="ECO:0000256" key="5">
    <source>
        <dbReference type="ARBA" id="ARBA00023136"/>
    </source>
</evidence>
<proteinExistence type="predicted"/>
<sequence length="277" mass="30669">MSQRRSALRNQVEFAAYRMARGLTGLLPPAGLAKLGDVFGNLLSTVPGRRRQIIDFNLRLAFPDATDEERRALARAVTRHLARSALDAIRLQRLRPEELLAAVDVDGWDNVERVLSYGRGVFFLTAHIGSWEVAALVVGLKIEAGLSVVNRPLDNPLLEAELDRLRRLYGNHVFGKHNIVREVLAQLKKRGGVGILIDQRVRENQGVEVPLFGHSAWTPGVLARLARKTGAPVVPRINGSGITTGGSNFAFVPPIRGALQHRRHRCHPSHCSHQRQC</sequence>
<evidence type="ECO:0000256" key="2">
    <source>
        <dbReference type="ARBA" id="ARBA00022475"/>
    </source>
</evidence>
<name>A0A8J6Y8C7_9BACT</name>
<evidence type="ECO:0000256" key="3">
    <source>
        <dbReference type="ARBA" id="ARBA00022519"/>
    </source>
</evidence>
<dbReference type="GO" id="GO:0005886">
    <property type="term" value="C:plasma membrane"/>
    <property type="evidence" value="ECO:0007669"/>
    <property type="project" value="UniProtKB-SubCell"/>
</dbReference>
<dbReference type="PANTHER" id="PTHR30606">
    <property type="entry name" value="LIPID A BIOSYNTHESIS LAUROYL ACYLTRANSFERASE"/>
    <property type="match status" value="1"/>
</dbReference>
<dbReference type="GO" id="GO:0009247">
    <property type="term" value="P:glycolipid biosynthetic process"/>
    <property type="evidence" value="ECO:0007669"/>
    <property type="project" value="UniProtKB-ARBA"/>
</dbReference>
<dbReference type="CDD" id="cd07984">
    <property type="entry name" value="LPLAT_LABLAT-like"/>
    <property type="match status" value="1"/>
</dbReference>
<reference evidence="7 8" key="1">
    <citation type="submission" date="2020-08" db="EMBL/GenBank/DDBJ databases">
        <title>Acidobacteriota in marine sediments use diverse sulfur dissimilation pathways.</title>
        <authorList>
            <person name="Wasmund K."/>
        </authorList>
    </citation>
    <scope>NUCLEOTIDE SEQUENCE [LARGE SCALE GENOMIC DNA]</scope>
    <source>
        <strain evidence="7">MAG AM3-A</strain>
    </source>
</reference>
<evidence type="ECO:0000313" key="7">
    <source>
        <dbReference type="EMBL" id="MBD3870329.1"/>
    </source>
</evidence>
<dbReference type="PANTHER" id="PTHR30606:SF10">
    <property type="entry name" value="PHOSPHATIDYLINOSITOL MANNOSIDE ACYLTRANSFERASE"/>
    <property type="match status" value="1"/>
</dbReference>
<dbReference type="GO" id="GO:0016746">
    <property type="term" value="F:acyltransferase activity"/>
    <property type="evidence" value="ECO:0007669"/>
    <property type="project" value="UniProtKB-KW"/>
</dbReference>
<keyword evidence="5" id="KW-0472">Membrane</keyword>
<gene>
    <name evidence="7" type="ORF">IFJ97_03085</name>
</gene>
<evidence type="ECO:0000256" key="4">
    <source>
        <dbReference type="ARBA" id="ARBA00022679"/>
    </source>
</evidence>
<comment type="subcellular location">
    <subcellularLocation>
        <location evidence="1">Cell inner membrane</location>
    </subcellularLocation>
</comment>